<evidence type="ECO:0000313" key="3">
    <source>
        <dbReference type="EMBL" id="SET91313.1"/>
    </source>
</evidence>
<feature type="signal peptide" evidence="1">
    <location>
        <begin position="1"/>
        <end position="28"/>
    </location>
</feature>
<dbReference type="Pfam" id="PF10077">
    <property type="entry name" value="DUF2314"/>
    <property type="match status" value="1"/>
</dbReference>
<dbReference type="Proteomes" id="UP000198697">
    <property type="component" value="Unassembled WGS sequence"/>
</dbReference>
<keyword evidence="1" id="KW-0732">Signal</keyword>
<name>A0A1I0I690_9BACT</name>
<sequence>MPAFRPSALLLVLLPLALPLTVRGQAPAAAPTDQPLLLTGTDAEQSLRAFNKLIAPAVKQARKTLPAAKKRFVAGLPAGQVCYLTTRLFDADGQYEQVFVRVQAWQGATVEGRISNELNLVRQYQSGQVISFPESAVLDWTITTAEGGEEGNFVGKLIDSLQN</sequence>
<feature type="chain" id="PRO_5011657905" description="DUF2314 domain-containing protein" evidence="1">
    <location>
        <begin position="29"/>
        <end position="163"/>
    </location>
</feature>
<evidence type="ECO:0000256" key="1">
    <source>
        <dbReference type="SAM" id="SignalP"/>
    </source>
</evidence>
<feature type="domain" description="DUF2314" evidence="2">
    <location>
        <begin position="63"/>
        <end position="146"/>
    </location>
</feature>
<dbReference type="STRING" id="82805.SAMN04487998_3127"/>
<dbReference type="OrthoDB" id="881662at2"/>
<dbReference type="InterPro" id="IPR018756">
    <property type="entry name" value="DUF2314"/>
</dbReference>
<keyword evidence="4" id="KW-1185">Reference proteome</keyword>
<evidence type="ECO:0000313" key="4">
    <source>
        <dbReference type="Proteomes" id="UP000198697"/>
    </source>
</evidence>
<reference evidence="4" key="1">
    <citation type="submission" date="2016-10" db="EMBL/GenBank/DDBJ databases">
        <authorList>
            <person name="Varghese N."/>
            <person name="Submissions S."/>
        </authorList>
    </citation>
    <scope>NUCLEOTIDE SEQUENCE [LARGE SCALE GENOMIC DNA]</scope>
    <source>
        <strain evidence="4">DSM 15310</strain>
    </source>
</reference>
<organism evidence="3 4">
    <name type="scientific">Hymenobacter actinosclerus</name>
    <dbReference type="NCBI Taxonomy" id="82805"/>
    <lineage>
        <taxon>Bacteria</taxon>
        <taxon>Pseudomonadati</taxon>
        <taxon>Bacteroidota</taxon>
        <taxon>Cytophagia</taxon>
        <taxon>Cytophagales</taxon>
        <taxon>Hymenobacteraceae</taxon>
        <taxon>Hymenobacter</taxon>
    </lineage>
</organism>
<protein>
    <recommendedName>
        <fullName evidence="2">DUF2314 domain-containing protein</fullName>
    </recommendedName>
</protein>
<gene>
    <name evidence="3" type="ORF">SAMN04487998_3127</name>
</gene>
<evidence type="ECO:0000259" key="2">
    <source>
        <dbReference type="Pfam" id="PF10077"/>
    </source>
</evidence>
<accession>A0A1I0I690</accession>
<proteinExistence type="predicted"/>
<dbReference type="AlphaFoldDB" id="A0A1I0I690"/>
<dbReference type="RefSeq" id="WP_143069856.1">
    <property type="nucleotide sequence ID" value="NZ_FOHS01000004.1"/>
</dbReference>
<dbReference type="EMBL" id="FOHS01000004">
    <property type="protein sequence ID" value="SET91313.1"/>
    <property type="molecule type" value="Genomic_DNA"/>
</dbReference>